<dbReference type="InterPro" id="IPR012337">
    <property type="entry name" value="RNaseH-like_sf"/>
</dbReference>
<comment type="caution">
    <text evidence="1">The sequence shown here is derived from an EMBL/GenBank/DDBJ whole genome shotgun (WGS) entry which is preliminary data.</text>
</comment>
<sequence length="139" mass="15824">MERVNQEMETALRCMVTDNPFSWSEQLLWVENAQNSFICSATGFSPFQCCHQYQPPLFPALEKEITCPSAFTFTVVAHGTKRVYPFFVLLTIILSPPFNTDPQLRSTRLFRRSGSPLGICPYEWNLGNWLPDSLALSPS</sequence>
<accession>A0A5C6NNM5</accession>
<evidence type="ECO:0000313" key="2">
    <source>
        <dbReference type="Proteomes" id="UP000324091"/>
    </source>
</evidence>
<evidence type="ECO:0000313" key="1">
    <source>
        <dbReference type="EMBL" id="TWW68328.1"/>
    </source>
</evidence>
<protein>
    <submittedName>
        <fullName evidence="1">Uncharacterized protein</fullName>
    </submittedName>
</protein>
<dbReference type="Proteomes" id="UP000324091">
    <property type="component" value="Chromosome 19"/>
</dbReference>
<name>A0A5C6NNM5_9TELE</name>
<dbReference type="Gene3D" id="3.30.420.10">
    <property type="entry name" value="Ribonuclease H-like superfamily/Ribonuclease H"/>
    <property type="match status" value="1"/>
</dbReference>
<dbReference type="AlphaFoldDB" id="A0A5C6NNM5"/>
<dbReference type="SUPFAM" id="SSF53098">
    <property type="entry name" value="Ribonuclease H-like"/>
    <property type="match status" value="1"/>
</dbReference>
<organism evidence="1 2">
    <name type="scientific">Takifugu flavidus</name>
    <name type="common">sansaifugu</name>
    <dbReference type="NCBI Taxonomy" id="433684"/>
    <lineage>
        <taxon>Eukaryota</taxon>
        <taxon>Metazoa</taxon>
        <taxon>Chordata</taxon>
        <taxon>Craniata</taxon>
        <taxon>Vertebrata</taxon>
        <taxon>Euteleostomi</taxon>
        <taxon>Actinopterygii</taxon>
        <taxon>Neopterygii</taxon>
        <taxon>Teleostei</taxon>
        <taxon>Neoteleostei</taxon>
        <taxon>Acanthomorphata</taxon>
        <taxon>Eupercaria</taxon>
        <taxon>Tetraodontiformes</taxon>
        <taxon>Tetradontoidea</taxon>
        <taxon>Tetraodontidae</taxon>
        <taxon>Takifugu</taxon>
    </lineage>
</organism>
<dbReference type="GO" id="GO:0003676">
    <property type="term" value="F:nucleic acid binding"/>
    <property type="evidence" value="ECO:0007669"/>
    <property type="project" value="InterPro"/>
</dbReference>
<proteinExistence type="predicted"/>
<keyword evidence="2" id="KW-1185">Reference proteome</keyword>
<dbReference type="InterPro" id="IPR036397">
    <property type="entry name" value="RNaseH_sf"/>
</dbReference>
<dbReference type="EMBL" id="RHFK02000011">
    <property type="protein sequence ID" value="TWW68328.1"/>
    <property type="molecule type" value="Genomic_DNA"/>
</dbReference>
<reference evidence="1 2" key="1">
    <citation type="submission" date="2019-04" db="EMBL/GenBank/DDBJ databases">
        <title>Chromosome genome assembly for Takifugu flavidus.</title>
        <authorList>
            <person name="Xiao S."/>
        </authorList>
    </citation>
    <scope>NUCLEOTIDE SEQUENCE [LARGE SCALE GENOMIC DNA]</scope>
    <source>
        <strain evidence="1">HTHZ2018</strain>
        <tissue evidence="1">Muscle</tissue>
    </source>
</reference>
<gene>
    <name evidence="1" type="ORF">D4764_19G0001260</name>
</gene>